<proteinExistence type="predicted"/>
<dbReference type="PANTHER" id="PTHR43677">
    <property type="entry name" value="SHORT-CHAIN DEHYDROGENASE/REDUCTASE"/>
    <property type="match status" value="1"/>
</dbReference>
<reference evidence="2 3" key="1">
    <citation type="submission" date="2017-07" db="EMBL/GenBank/DDBJ databases">
        <title>Draft whole genome sequences of clinical Proprionibacteriaceae strains.</title>
        <authorList>
            <person name="Bernier A.-M."/>
            <person name="Bernard K."/>
            <person name="Domingo M.-C."/>
        </authorList>
    </citation>
    <scope>NUCLEOTIDE SEQUENCE [LARGE SCALE GENOMIC DNA]</scope>
    <source>
        <strain evidence="2 3">NML 030167</strain>
    </source>
</reference>
<protein>
    <submittedName>
        <fullName evidence="2">Alcohol dehydrogenase</fullName>
    </submittedName>
</protein>
<dbReference type="PANTHER" id="PTHR43677:SF4">
    <property type="entry name" value="QUINONE OXIDOREDUCTASE-LIKE PROTEIN 2"/>
    <property type="match status" value="1"/>
</dbReference>
<dbReference type="EMBL" id="NMVO01000016">
    <property type="protein sequence ID" value="OYO10617.1"/>
    <property type="molecule type" value="Genomic_DNA"/>
</dbReference>
<organism evidence="2 3">
    <name type="scientific">Enemella evansiae</name>
    <dbReference type="NCBI Taxonomy" id="2016499"/>
    <lineage>
        <taxon>Bacteria</taxon>
        <taxon>Bacillati</taxon>
        <taxon>Actinomycetota</taxon>
        <taxon>Actinomycetes</taxon>
        <taxon>Propionibacteriales</taxon>
        <taxon>Propionibacteriaceae</taxon>
        <taxon>Enemella</taxon>
    </lineage>
</organism>
<dbReference type="InterPro" id="IPR036291">
    <property type="entry name" value="NAD(P)-bd_dom_sf"/>
</dbReference>
<evidence type="ECO:0000313" key="2">
    <source>
        <dbReference type="EMBL" id="OYO10617.1"/>
    </source>
</evidence>
<dbReference type="Gene3D" id="3.90.180.10">
    <property type="entry name" value="Medium-chain alcohol dehydrogenases, catalytic domain"/>
    <property type="match status" value="1"/>
</dbReference>
<name>A0A255G3W3_9ACTN</name>
<keyword evidence="3" id="KW-1185">Reference proteome</keyword>
<evidence type="ECO:0000259" key="1">
    <source>
        <dbReference type="SMART" id="SM00829"/>
    </source>
</evidence>
<dbReference type="InterPro" id="IPR020843">
    <property type="entry name" value="ER"/>
</dbReference>
<dbReference type="InterPro" id="IPR013154">
    <property type="entry name" value="ADH-like_N"/>
</dbReference>
<feature type="domain" description="Enoyl reductase (ER)" evidence="1">
    <location>
        <begin position="9"/>
        <end position="301"/>
    </location>
</feature>
<comment type="caution">
    <text evidence="2">The sequence shown here is derived from an EMBL/GenBank/DDBJ whole genome shotgun (WGS) entry which is preliminary data.</text>
</comment>
<dbReference type="Pfam" id="PF00107">
    <property type="entry name" value="ADH_zinc_N"/>
    <property type="match status" value="1"/>
</dbReference>
<dbReference type="GO" id="GO:0016491">
    <property type="term" value="F:oxidoreductase activity"/>
    <property type="evidence" value="ECO:0007669"/>
    <property type="project" value="InterPro"/>
</dbReference>
<dbReference type="SUPFAM" id="SSF50129">
    <property type="entry name" value="GroES-like"/>
    <property type="match status" value="1"/>
</dbReference>
<dbReference type="OrthoDB" id="3813297at2"/>
<dbReference type="Pfam" id="PF08240">
    <property type="entry name" value="ADH_N"/>
    <property type="match status" value="1"/>
</dbReference>
<dbReference type="SUPFAM" id="SSF51735">
    <property type="entry name" value="NAD(P)-binding Rossmann-fold domains"/>
    <property type="match status" value="1"/>
</dbReference>
<dbReference type="InterPro" id="IPR051397">
    <property type="entry name" value="Zn-ADH-like_protein"/>
</dbReference>
<dbReference type="AlphaFoldDB" id="A0A255G3W3"/>
<dbReference type="InterPro" id="IPR013149">
    <property type="entry name" value="ADH-like_C"/>
</dbReference>
<gene>
    <name evidence="2" type="ORF">CGZ94_16580</name>
</gene>
<dbReference type="Gene3D" id="3.40.50.720">
    <property type="entry name" value="NAD(P)-binding Rossmann-like Domain"/>
    <property type="match status" value="1"/>
</dbReference>
<dbReference type="CDD" id="cd08270">
    <property type="entry name" value="MDR4"/>
    <property type="match status" value="1"/>
</dbReference>
<dbReference type="RefSeq" id="WP_094406303.1">
    <property type="nucleotide sequence ID" value="NZ_NMVO01000016.1"/>
</dbReference>
<evidence type="ECO:0000313" key="3">
    <source>
        <dbReference type="Proteomes" id="UP000215896"/>
    </source>
</evidence>
<accession>A0A255G3W3</accession>
<sequence length="306" mass="31910">MKALVHHRGSRHLLRLDSVPEPTPSPSQALVQVAAFSFNFGEVAFRTPDLPDGTVPGWDASGVVITPAADGSGPVAGSRVITFGWAGAWAELRAVDTDQLALVPDDVDLAAIAALPVAGVTALQAVRRLGSVLGRRVLVTGASGGVGRYAVQLASLSGAEVVASVGSPGRGEGLETLGAREVIVGPSNLAERVDGVIDNVGGQQLADAYSRLVPGGAVVAVGMASKEPTTIDFEAARIRHDRGRIETFNLTVPLGPDLERLVGLTARGRLMTPIGWRGGWRRYDEAIQSLTQRQVQGKAVLDVRGE</sequence>
<dbReference type="SMART" id="SM00829">
    <property type="entry name" value="PKS_ER"/>
    <property type="match status" value="1"/>
</dbReference>
<dbReference type="InterPro" id="IPR011032">
    <property type="entry name" value="GroES-like_sf"/>
</dbReference>
<dbReference type="Proteomes" id="UP000215896">
    <property type="component" value="Unassembled WGS sequence"/>
</dbReference>